<dbReference type="AlphaFoldDB" id="A0A495VA27"/>
<evidence type="ECO:0000313" key="2">
    <source>
        <dbReference type="EMBL" id="RKT46144.1"/>
    </source>
</evidence>
<feature type="compositionally biased region" description="Basic and acidic residues" evidence="1">
    <location>
        <begin position="13"/>
        <end position="22"/>
    </location>
</feature>
<feature type="region of interest" description="Disordered" evidence="1">
    <location>
        <begin position="1"/>
        <end position="24"/>
    </location>
</feature>
<dbReference type="RefSeq" id="WP_120798308.1">
    <property type="nucleotide sequence ID" value="NZ_RBXL01000001.1"/>
</dbReference>
<evidence type="ECO:0008006" key="4">
    <source>
        <dbReference type="Google" id="ProtNLM"/>
    </source>
</evidence>
<dbReference type="SUPFAM" id="SSF63829">
    <property type="entry name" value="Calcium-dependent phosphotriesterase"/>
    <property type="match status" value="1"/>
</dbReference>
<dbReference type="InterPro" id="IPR006311">
    <property type="entry name" value="TAT_signal"/>
</dbReference>
<gene>
    <name evidence="2" type="ORF">BDD21_3643</name>
</gene>
<keyword evidence="3" id="KW-1185">Reference proteome</keyword>
<evidence type="ECO:0000256" key="1">
    <source>
        <dbReference type="SAM" id="MobiDB-lite"/>
    </source>
</evidence>
<dbReference type="OrthoDB" id="9801383at2"/>
<dbReference type="PANTHER" id="PTHR35399:SF2">
    <property type="entry name" value="DUF839 DOMAIN-CONTAINING PROTEIN"/>
    <property type="match status" value="1"/>
</dbReference>
<dbReference type="PROSITE" id="PS51318">
    <property type="entry name" value="TAT"/>
    <property type="match status" value="1"/>
</dbReference>
<evidence type="ECO:0000313" key="3">
    <source>
        <dbReference type="Proteomes" id="UP000274556"/>
    </source>
</evidence>
<dbReference type="Proteomes" id="UP000274556">
    <property type="component" value="Unassembled WGS sequence"/>
</dbReference>
<comment type="caution">
    <text evidence="2">The sequence shown here is derived from an EMBL/GenBank/DDBJ whole genome shotgun (WGS) entry which is preliminary data.</text>
</comment>
<name>A0A495VA27_9GAMM</name>
<accession>A0A495VA27</accession>
<proteinExistence type="predicted"/>
<dbReference type="PANTHER" id="PTHR35399">
    <property type="entry name" value="SLR8030 PROTEIN"/>
    <property type="match status" value="1"/>
</dbReference>
<dbReference type="EMBL" id="RBXL01000001">
    <property type="protein sequence ID" value="RKT46144.1"/>
    <property type="molecule type" value="Genomic_DNA"/>
</dbReference>
<organism evidence="2 3">
    <name type="scientific">Thiocapsa rosea</name>
    <dbReference type="NCBI Taxonomy" id="69360"/>
    <lineage>
        <taxon>Bacteria</taxon>
        <taxon>Pseudomonadati</taxon>
        <taxon>Pseudomonadota</taxon>
        <taxon>Gammaproteobacteria</taxon>
        <taxon>Chromatiales</taxon>
        <taxon>Chromatiaceae</taxon>
        <taxon>Thiocapsa</taxon>
    </lineage>
</organism>
<dbReference type="Pfam" id="PF05787">
    <property type="entry name" value="PhoX"/>
    <property type="match status" value="1"/>
</dbReference>
<reference evidence="2 3" key="1">
    <citation type="submission" date="2018-10" db="EMBL/GenBank/DDBJ databases">
        <title>Genomic Encyclopedia of Archaeal and Bacterial Type Strains, Phase II (KMG-II): from individual species to whole genera.</title>
        <authorList>
            <person name="Goeker M."/>
        </authorList>
    </citation>
    <scope>NUCLEOTIDE SEQUENCE [LARGE SCALE GENOMIC DNA]</scope>
    <source>
        <strain evidence="2 3">DSM 235</strain>
    </source>
</reference>
<protein>
    <recommendedName>
        <fullName evidence="4">dTDP-glucose 4,6-dehydratase</fullName>
    </recommendedName>
</protein>
<sequence length="676" mass="73497">MSSIDQRYSCSAEAHEASDDRPLNPSAAATLGDIIQARFSRRDLLRGALAASTLGGLAAGPLALLADTVTVPESERETTKTRFDFQEITHGVDETHHVAPGYRSDILIRWGDPVLPGAPAFDPDRQSVEAQTRQFGYNNDYVGYVPLPLGSKSSEHGLLCINHEYTNAEVMFPASGAPTREHVEIEMACNGGSILEIRKDAGRWSIVADSRYARRITALDTEIALSGPAAGHDRMKTSADPSGTRVIGTLNNCAGGITPWGTYLMAEENFHGYFSGDLNRHPDATVADGVAEHPEKRNYARYGVPAGHFVWGRFHRRFDVNAEPNEANRFGWIVEVDPLDPASMPIKRTALGRFKHEGAESIVNADGRLVLYSGDDQRFEYLYRFVTDGKVDPSHRAANRNLLDAGTLSVARFEADGTLAWLPLIFGQPGLTPENGFHSQADVLIETRRAADLLGATPMDRPEDVEPNPHNGRLYVMLTNNKERAAEQVDSANPRAANLWGHLLELTPPAGDHTAQRFGWEVLVKAGNPRDPATAALWNPATGENGWFACPDNCALDHQGRLWVATDQGQAWHSASGSADGLWALETEGSGRGTGRMFFRVPVGAELCGPCFTPDGRTLFLAVQHPATDGTLDYPGFARPSTFEDPATRWPDFDPAIPPRPSVVVVTREDGGPIGG</sequence>
<dbReference type="InterPro" id="IPR008557">
    <property type="entry name" value="PhoX"/>
</dbReference>